<dbReference type="RefSeq" id="WP_165277136.1">
    <property type="nucleotide sequence ID" value="NZ_BAABGS010000016.1"/>
</dbReference>
<keyword evidence="8" id="KW-0456">Lyase</keyword>
<organism evidence="14 15">
    <name type="scientific">Chelativorans composti</name>
    <dbReference type="NCBI Taxonomy" id="768533"/>
    <lineage>
        <taxon>Bacteria</taxon>
        <taxon>Pseudomonadati</taxon>
        <taxon>Pseudomonadota</taxon>
        <taxon>Alphaproteobacteria</taxon>
        <taxon>Hyphomicrobiales</taxon>
        <taxon>Phyllobacteriaceae</taxon>
        <taxon>Chelativorans</taxon>
    </lineage>
</organism>
<keyword evidence="7" id="KW-0289">Folate biosynthesis</keyword>
<evidence type="ECO:0000256" key="2">
    <source>
        <dbReference type="ARBA" id="ARBA00003810"/>
    </source>
</evidence>
<evidence type="ECO:0000256" key="6">
    <source>
        <dbReference type="ARBA" id="ARBA00013043"/>
    </source>
</evidence>
<evidence type="ECO:0000256" key="10">
    <source>
        <dbReference type="ARBA" id="ARBA00032523"/>
    </source>
</evidence>
<dbReference type="InterPro" id="IPR006157">
    <property type="entry name" value="FolB_dom"/>
</dbReference>
<feature type="domain" description="Dihydroneopterin aldolase/epimerase" evidence="13">
    <location>
        <begin position="256"/>
        <end position="363"/>
    </location>
</feature>
<evidence type="ECO:0000256" key="7">
    <source>
        <dbReference type="ARBA" id="ARBA00022909"/>
    </source>
</evidence>
<accession>A0ABW5DBP7</accession>
<evidence type="ECO:0000256" key="8">
    <source>
        <dbReference type="ARBA" id="ARBA00023239"/>
    </source>
</evidence>
<evidence type="ECO:0000256" key="11">
    <source>
        <dbReference type="ARBA" id="ARBA00032903"/>
    </source>
</evidence>
<evidence type="ECO:0000256" key="12">
    <source>
        <dbReference type="ARBA" id="ARBA00047628"/>
    </source>
</evidence>
<dbReference type="InterPro" id="IPR007565">
    <property type="entry name" value="4HFCP_synth"/>
</dbReference>
<dbReference type="NCBIfam" id="TIGR00526">
    <property type="entry name" value="folB_dom"/>
    <property type="match status" value="1"/>
</dbReference>
<dbReference type="EMBL" id="JBHUIR010000006">
    <property type="protein sequence ID" value="MFD2258503.1"/>
    <property type="molecule type" value="Genomic_DNA"/>
</dbReference>
<dbReference type="SUPFAM" id="SSF51569">
    <property type="entry name" value="Aldolase"/>
    <property type="match status" value="1"/>
</dbReference>
<evidence type="ECO:0000313" key="15">
    <source>
        <dbReference type="Proteomes" id="UP001597373"/>
    </source>
</evidence>
<dbReference type="SUPFAM" id="SSF55620">
    <property type="entry name" value="Tetrahydrobiopterin biosynthesis enzymes-like"/>
    <property type="match status" value="1"/>
</dbReference>
<dbReference type="PANTHER" id="PTHR42844">
    <property type="entry name" value="DIHYDRONEOPTERIN ALDOLASE 1-RELATED"/>
    <property type="match status" value="1"/>
</dbReference>
<comment type="caution">
    <text evidence="14">The sequence shown here is derived from an EMBL/GenBank/DDBJ whole genome shotgun (WGS) entry which is preliminary data.</text>
</comment>
<proteinExistence type="inferred from homology"/>
<dbReference type="EC" id="4.1.2.25" evidence="6"/>
<evidence type="ECO:0000256" key="1">
    <source>
        <dbReference type="ARBA" id="ARBA00001353"/>
    </source>
</evidence>
<reference evidence="15" key="1">
    <citation type="journal article" date="2019" name="Int. J. Syst. Evol. Microbiol.">
        <title>The Global Catalogue of Microorganisms (GCM) 10K type strain sequencing project: providing services to taxonomists for standard genome sequencing and annotation.</title>
        <authorList>
            <consortium name="The Broad Institute Genomics Platform"/>
            <consortium name="The Broad Institute Genome Sequencing Center for Infectious Disease"/>
            <person name="Wu L."/>
            <person name="Ma J."/>
        </authorList>
    </citation>
    <scope>NUCLEOTIDE SEQUENCE [LARGE SCALE GENOMIC DNA]</scope>
    <source>
        <strain evidence="15">KCTC 23707</strain>
    </source>
</reference>
<evidence type="ECO:0000256" key="4">
    <source>
        <dbReference type="ARBA" id="ARBA00005708"/>
    </source>
</evidence>
<comment type="pathway">
    <text evidence="3">Cofactor biosynthesis; tetrahydrofolate biosynthesis; 2-amino-4-hydroxy-6-hydroxymethyl-7,8-dihydropteridine diphosphate from 7,8-dihydroneopterin triphosphate: step 3/4.</text>
</comment>
<dbReference type="EC" id="4.2.3.153" evidence="5"/>
<evidence type="ECO:0000259" key="13">
    <source>
        <dbReference type="SMART" id="SM00905"/>
    </source>
</evidence>
<gene>
    <name evidence="14" type="ORF">ACFSMZ_01800</name>
</gene>
<comment type="catalytic activity">
    <reaction evidence="12">
        <text>2 D-glyceraldehyde 3-phosphate = 4-(hydroxymethyl)-2-furancarboxaldehyde phosphate + phosphate + 2 H2O</text>
        <dbReference type="Rhea" id="RHEA:43536"/>
        <dbReference type="ChEBI" id="CHEBI:15377"/>
        <dbReference type="ChEBI" id="CHEBI:43474"/>
        <dbReference type="ChEBI" id="CHEBI:59776"/>
        <dbReference type="ChEBI" id="CHEBI:83407"/>
        <dbReference type="EC" id="4.2.3.153"/>
    </reaction>
</comment>
<dbReference type="SMART" id="SM00905">
    <property type="entry name" value="FolB"/>
    <property type="match status" value="1"/>
</dbReference>
<name>A0ABW5DBP7_9HYPH</name>
<dbReference type="Pfam" id="PF02152">
    <property type="entry name" value="FolB"/>
    <property type="match status" value="1"/>
</dbReference>
<dbReference type="PANTHER" id="PTHR42844:SF1">
    <property type="entry name" value="DIHYDRONEOPTERIN ALDOLASE 1-RELATED"/>
    <property type="match status" value="1"/>
</dbReference>
<keyword evidence="15" id="KW-1185">Reference proteome</keyword>
<evidence type="ECO:0000256" key="3">
    <source>
        <dbReference type="ARBA" id="ARBA00005013"/>
    </source>
</evidence>
<comment type="similarity">
    <text evidence="4">Belongs to the DHNA family.</text>
</comment>
<sequence length="371" mass="39345">MARMLASVTGLDEAQIALRGGADIIDLKDPADGALGALSPEIVHEVVNAVGGRTPVSAVCGNLPMDAAAVRRAAETYAATGADFIKIGFLPEVDARSAVEAVADLSGRVKLVAVLFADLDPHLDLLPVLAANNFHAVMLDTARKGSGGLLRHFGPDRVAAFVGRAREAGLKVGLAGALEAPDIPRLLPFEPDFLGFRTALCAGGRSGAISEEAVRRIRSLIPKEGQVNGSAQADLRLLARGYTPGGDEASRSTDRIFVHDFVLPVEIGAYSFERGRTQKVRFDVDADVMRVTDNPQDMGDVVSYDLIMDGIRTIVARGHLDLVETLAEQIASHLLAVPRIVRVTVRVEKLEVAPGRVGVEIVRSRSARTGS</sequence>
<protein>
    <recommendedName>
        <fullName evidence="10">4-(hydroxymethyl)-2-furancarboxaldehyde-phosphate synthase</fullName>
        <ecNumber evidence="6">4.1.2.25</ecNumber>
        <ecNumber evidence="5">4.2.3.153</ecNumber>
    </recommendedName>
    <alternativeName>
        <fullName evidence="11">7,8-dihydroneopterin aldolase</fullName>
    </alternativeName>
</protein>
<evidence type="ECO:0000256" key="9">
    <source>
        <dbReference type="ARBA" id="ARBA00023270"/>
    </source>
</evidence>
<comment type="function">
    <text evidence="2">Catalyzes the formation of 4-(hydroxymethyl)-2-furancarboxaldehyde phosphate (4-HFC-P) from two molecules of glyceraldehyde-3-P (GA-3-P).</text>
</comment>
<dbReference type="InterPro" id="IPR006156">
    <property type="entry name" value="Dihydroneopterin_aldolase"/>
</dbReference>
<dbReference type="InterPro" id="IPR043133">
    <property type="entry name" value="GTP-CH-I_C/QueF"/>
</dbReference>
<keyword evidence="9" id="KW-0704">Schiff base</keyword>
<dbReference type="Gene3D" id="3.30.1130.10">
    <property type="match status" value="1"/>
</dbReference>
<evidence type="ECO:0000256" key="5">
    <source>
        <dbReference type="ARBA" id="ARBA00012553"/>
    </source>
</evidence>
<dbReference type="Proteomes" id="UP001597373">
    <property type="component" value="Unassembled WGS sequence"/>
</dbReference>
<comment type="catalytic activity">
    <reaction evidence="1">
        <text>7,8-dihydroneopterin = 6-hydroxymethyl-7,8-dihydropterin + glycolaldehyde</text>
        <dbReference type="Rhea" id="RHEA:10540"/>
        <dbReference type="ChEBI" id="CHEBI:17001"/>
        <dbReference type="ChEBI" id="CHEBI:17071"/>
        <dbReference type="ChEBI" id="CHEBI:44841"/>
        <dbReference type="EC" id="4.1.2.25"/>
    </reaction>
</comment>
<evidence type="ECO:0000313" key="14">
    <source>
        <dbReference type="EMBL" id="MFD2258503.1"/>
    </source>
</evidence>
<dbReference type="Pfam" id="PF04476">
    <property type="entry name" value="4HFCP_synth"/>
    <property type="match status" value="1"/>
</dbReference>